<organism evidence="3 4">
    <name type="scientific">Kordiimonas sediminis</name>
    <dbReference type="NCBI Taxonomy" id="1735581"/>
    <lineage>
        <taxon>Bacteria</taxon>
        <taxon>Pseudomonadati</taxon>
        <taxon>Pseudomonadota</taxon>
        <taxon>Alphaproteobacteria</taxon>
        <taxon>Kordiimonadales</taxon>
        <taxon>Kordiimonadaceae</taxon>
        <taxon>Kordiimonas</taxon>
    </lineage>
</organism>
<reference evidence="3" key="1">
    <citation type="journal article" date="2014" name="Int. J. Syst. Evol. Microbiol.">
        <title>Complete genome sequence of Corynebacterium casei LMG S-19264T (=DSM 44701T), isolated from a smear-ripened cheese.</title>
        <authorList>
            <consortium name="US DOE Joint Genome Institute (JGI-PGF)"/>
            <person name="Walter F."/>
            <person name="Albersmeier A."/>
            <person name="Kalinowski J."/>
            <person name="Ruckert C."/>
        </authorList>
    </citation>
    <scope>NUCLEOTIDE SEQUENCE</scope>
    <source>
        <strain evidence="3">KCTC 42590</strain>
    </source>
</reference>
<evidence type="ECO:0000313" key="4">
    <source>
        <dbReference type="Proteomes" id="UP000630923"/>
    </source>
</evidence>
<protein>
    <recommendedName>
        <fullName evidence="2">Inositolphosphotransferase Aur1/Ipt1 domain-containing protein</fullName>
    </recommendedName>
</protein>
<keyword evidence="1" id="KW-0472">Membrane</keyword>
<sequence>MYFTVIKGNEKLRKQYLVSFFLCWAVVGNIFATLMSSGGPCFYKYLVPGEDVYSGLFARLHEQNNWIITNIGGAEIWALKLQEMLWDFYTEDVTGLGSGISAMPSMHVSVAVLMALGTGALNKYLGYVFWLYAVIIQIGSVHLGWHYAVDGYIGGILTFIIWKMVGMIIATSTDDSAVIRSPQLD</sequence>
<evidence type="ECO:0000256" key="1">
    <source>
        <dbReference type="SAM" id="Phobius"/>
    </source>
</evidence>
<feature type="transmembrane region" description="Helical" evidence="1">
    <location>
        <begin position="93"/>
        <end position="117"/>
    </location>
</feature>
<dbReference type="EMBL" id="BNCI01000001">
    <property type="protein sequence ID" value="GHF19642.1"/>
    <property type="molecule type" value="Genomic_DNA"/>
</dbReference>
<comment type="caution">
    <text evidence="3">The sequence shown here is derived from an EMBL/GenBank/DDBJ whole genome shotgun (WGS) entry which is preliminary data.</text>
</comment>
<feature type="transmembrane region" description="Helical" evidence="1">
    <location>
        <begin position="151"/>
        <end position="170"/>
    </location>
</feature>
<name>A0A919AQK2_9PROT</name>
<feature type="domain" description="Inositolphosphotransferase Aur1/Ipt1" evidence="2">
    <location>
        <begin position="15"/>
        <end position="161"/>
    </location>
</feature>
<reference evidence="3" key="2">
    <citation type="submission" date="2020-09" db="EMBL/GenBank/DDBJ databases">
        <authorList>
            <person name="Sun Q."/>
            <person name="Kim S."/>
        </authorList>
    </citation>
    <scope>NUCLEOTIDE SEQUENCE</scope>
    <source>
        <strain evidence="3">KCTC 42590</strain>
    </source>
</reference>
<feature type="transmembrane region" description="Helical" evidence="1">
    <location>
        <begin position="124"/>
        <end position="145"/>
    </location>
</feature>
<feature type="transmembrane region" description="Helical" evidence="1">
    <location>
        <begin position="16"/>
        <end position="35"/>
    </location>
</feature>
<evidence type="ECO:0000313" key="3">
    <source>
        <dbReference type="EMBL" id="GHF19642.1"/>
    </source>
</evidence>
<dbReference type="Proteomes" id="UP000630923">
    <property type="component" value="Unassembled WGS sequence"/>
</dbReference>
<dbReference type="AlphaFoldDB" id="A0A919AQK2"/>
<evidence type="ECO:0000259" key="2">
    <source>
        <dbReference type="Pfam" id="PF14378"/>
    </source>
</evidence>
<dbReference type="GO" id="GO:0016020">
    <property type="term" value="C:membrane"/>
    <property type="evidence" value="ECO:0007669"/>
    <property type="project" value="UniProtKB-SubCell"/>
</dbReference>
<accession>A0A919AQK2</accession>
<dbReference type="Pfam" id="PF14378">
    <property type="entry name" value="PAP2_3"/>
    <property type="match status" value="1"/>
</dbReference>
<keyword evidence="1" id="KW-0812">Transmembrane</keyword>
<proteinExistence type="predicted"/>
<dbReference type="InterPro" id="IPR026841">
    <property type="entry name" value="Aur1/Ipt1"/>
</dbReference>
<gene>
    <name evidence="3" type="ORF">GCM10017044_12970</name>
</gene>
<keyword evidence="1" id="KW-1133">Transmembrane helix</keyword>
<keyword evidence="4" id="KW-1185">Reference proteome</keyword>